<feature type="region of interest" description="Disordered" evidence="3">
    <location>
        <begin position="535"/>
        <end position="731"/>
    </location>
</feature>
<feature type="compositionally biased region" description="Basic and acidic residues" evidence="3">
    <location>
        <begin position="223"/>
        <end position="239"/>
    </location>
</feature>
<dbReference type="Proteomes" id="UP000267096">
    <property type="component" value="Unassembled WGS sequence"/>
</dbReference>
<feature type="compositionally biased region" description="Basic and acidic residues" evidence="3">
    <location>
        <begin position="645"/>
        <end position="666"/>
    </location>
</feature>
<evidence type="ECO:0000259" key="4">
    <source>
        <dbReference type="PROSITE" id="PS50006"/>
    </source>
</evidence>
<dbReference type="InterPro" id="IPR050923">
    <property type="entry name" value="Cell_Proc_Reg/RNA_Proc"/>
</dbReference>
<gene>
    <name evidence="6" type="ORF">ASIM_LOCUS16258</name>
</gene>
<dbReference type="Pfam" id="PF00498">
    <property type="entry name" value="FHA"/>
    <property type="match status" value="1"/>
</dbReference>
<dbReference type="AlphaFoldDB" id="A0A0M3K7B0"/>
<dbReference type="EMBL" id="UYRR01032938">
    <property type="protein sequence ID" value="VDK57268.1"/>
    <property type="molecule type" value="Genomic_DNA"/>
</dbReference>
<dbReference type="Gene3D" id="2.60.200.20">
    <property type="match status" value="1"/>
</dbReference>
<dbReference type="GO" id="GO:0003723">
    <property type="term" value="F:RNA binding"/>
    <property type="evidence" value="ECO:0007669"/>
    <property type="project" value="UniProtKB-UniRule"/>
</dbReference>
<evidence type="ECO:0000313" key="8">
    <source>
        <dbReference type="WBParaSite" id="ASIM_0001685101-mRNA-1"/>
    </source>
</evidence>
<dbReference type="OrthoDB" id="433755at2759"/>
<accession>A0A0M3K7B0</accession>
<dbReference type="Gene3D" id="3.30.160.20">
    <property type="match status" value="1"/>
</dbReference>
<feature type="compositionally biased region" description="Polar residues" evidence="3">
    <location>
        <begin position="716"/>
        <end position="726"/>
    </location>
</feature>
<dbReference type="InterPro" id="IPR008984">
    <property type="entry name" value="SMAD_FHA_dom_sf"/>
</dbReference>
<evidence type="ECO:0000313" key="7">
    <source>
        <dbReference type="Proteomes" id="UP000267096"/>
    </source>
</evidence>
<feature type="region of interest" description="Disordered" evidence="3">
    <location>
        <begin position="223"/>
        <end position="244"/>
    </location>
</feature>
<feature type="compositionally biased region" description="Basic and acidic residues" evidence="3">
    <location>
        <begin position="538"/>
        <end position="549"/>
    </location>
</feature>
<evidence type="ECO:0000256" key="3">
    <source>
        <dbReference type="SAM" id="MobiDB-lite"/>
    </source>
</evidence>
<evidence type="ECO:0000256" key="1">
    <source>
        <dbReference type="PROSITE-ProRule" id="PRU00266"/>
    </source>
</evidence>
<reference evidence="8" key="1">
    <citation type="submission" date="2017-02" db="UniProtKB">
        <authorList>
            <consortium name="WormBaseParasite"/>
        </authorList>
    </citation>
    <scope>IDENTIFICATION</scope>
</reference>
<dbReference type="InterPro" id="IPR000253">
    <property type="entry name" value="FHA_dom"/>
</dbReference>
<dbReference type="WBParaSite" id="ASIM_0001685101-mRNA-1">
    <property type="protein sequence ID" value="ASIM_0001685101-mRNA-1"/>
    <property type="gene ID" value="ASIM_0001685101"/>
</dbReference>
<evidence type="ECO:0000313" key="6">
    <source>
        <dbReference type="EMBL" id="VDK57268.1"/>
    </source>
</evidence>
<keyword evidence="1" id="KW-0694">RNA-binding</keyword>
<feature type="compositionally biased region" description="Polar residues" evidence="3">
    <location>
        <begin position="589"/>
        <end position="644"/>
    </location>
</feature>
<keyword evidence="7" id="KW-1185">Reference proteome</keyword>
<evidence type="ECO:0000259" key="5">
    <source>
        <dbReference type="PROSITE" id="PS50137"/>
    </source>
</evidence>
<dbReference type="PANTHER" id="PTHR23308">
    <property type="entry name" value="NUCLEAR INHIBITOR OF PROTEIN PHOSPHATASE-1"/>
    <property type="match status" value="1"/>
</dbReference>
<dbReference type="InterPro" id="IPR014720">
    <property type="entry name" value="dsRBD_dom"/>
</dbReference>
<dbReference type="CDD" id="cd22677">
    <property type="entry name" value="FHA_Kanadaptin"/>
    <property type="match status" value="1"/>
</dbReference>
<dbReference type="CDD" id="cd19856">
    <property type="entry name" value="DSRM_Kanadaptin"/>
    <property type="match status" value="1"/>
</dbReference>
<proteinExistence type="predicted"/>
<dbReference type="SMART" id="SM00240">
    <property type="entry name" value="FHA"/>
    <property type="match status" value="1"/>
</dbReference>
<feature type="domain" description="FHA" evidence="4">
    <location>
        <begin position="110"/>
        <end position="166"/>
    </location>
</feature>
<feature type="domain" description="DRBM" evidence="5">
    <location>
        <begin position="274"/>
        <end position="348"/>
    </location>
</feature>
<organism evidence="8">
    <name type="scientific">Anisakis simplex</name>
    <name type="common">Herring worm</name>
    <dbReference type="NCBI Taxonomy" id="6269"/>
    <lineage>
        <taxon>Eukaryota</taxon>
        <taxon>Metazoa</taxon>
        <taxon>Ecdysozoa</taxon>
        <taxon>Nematoda</taxon>
        <taxon>Chromadorea</taxon>
        <taxon>Rhabditida</taxon>
        <taxon>Spirurina</taxon>
        <taxon>Ascaridomorpha</taxon>
        <taxon>Ascaridoidea</taxon>
        <taxon>Anisakidae</taxon>
        <taxon>Anisakis</taxon>
        <taxon>Anisakis simplex complex</taxon>
    </lineage>
</organism>
<feature type="coiled-coil region" evidence="2">
    <location>
        <begin position="404"/>
        <end position="438"/>
    </location>
</feature>
<name>A0A0M3K7B0_ANISI</name>
<dbReference type="SUPFAM" id="SSF49879">
    <property type="entry name" value="SMAD/FHA domain"/>
    <property type="match status" value="1"/>
</dbReference>
<evidence type="ECO:0000256" key="2">
    <source>
        <dbReference type="SAM" id="Coils"/>
    </source>
</evidence>
<dbReference type="PROSITE" id="PS50137">
    <property type="entry name" value="DS_RBD"/>
    <property type="match status" value="1"/>
</dbReference>
<protein>
    <submittedName>
        <fullName evidence="8">Kanadaptin (inferred by orthology to a human protein)</fullName>
    </submittedName>
</protein>
<keyword evidence="2" id="KW-0175">Coiled coil</keyword>
<dbReference type="PROSITE" id="PS50006">
    <property type="entry name" value="FHA_DOMAIN"/>
    <property type="match status" value="1"/>
</dbReference>
<sequence length="764" mass="85689">METGDELVNIHSELLKESQQSPDGPAESVAELQTKETSYYLRMLLFQKGLSSNNDDISSVLSLSTPKLDYKPPCWALEPNVEDGYGIEVIKNGTIVESVDFKNSKSSNHFVIGRLPLCDMTLDHPTISRYHCILQYGEDLMERSGKGWHIYDLGSTHGTKLNKRRIPSKQYIRIRVGYVMQFGGSSRIMVLKGPSSDVEKECEYSPTEMKKMRERRKLEDKLRKEAENEMKEENDKNSNDEGISWGMDYGEEQAYAHADEKDFDDERESAYSDDPLKALSHFFDREGFDMEFTFTESGMGHTHKWTCYIELPVDTAAGQSLSASATCSGGKKEAQTMCALNACRILDMHGVLYGSKSAAKKKAKDLAENDYYDSDEDIYLDRTGQIEKSRENRRRRALEARGEYTEQKETYEGLLKKISSATEEMQQIGKRLESLSNNVGVIKDDNTNEDDLDVFCRNLEKTHNNADSIEVKVEKSHLRQKLVELKHEIERMEKLAKIAKPVALPSLKVGALSDPSQQKQSQSAALMRKLMMLKRSKAKESHQSEDSREVIGMQLPPQLSTDKNKDNQFVVETEDDDATQSVHHIDEPPSTSSIPHSDQAAPTSSQSQPGITDSKSTITSESGRIDSLTVNGQSPKSSTENLNLDSERSSETGYGKVDRVEGRKETNFGAMTETKCISLDQQAPERDSNQPSDEGVGEIVVKRKRMRLRATDRASNKSTSSTQQSGEYGEGCVNRDLDYATWLPPENQSGDGTTALNAKFAGKY</sequence>
<reference evidence="6 7" key="2">
    <citation type="submission" date="2018-11" db="EMBL/GenBank/DDBJ databases">
        <authorList>
            <consortium name="Pathogen Informatics"/>
        </authorList>
    </citation>
    <scope>NUCLEOTIDE SEQUENCE [LARGE SCALE GENOMIC DNA]</scope>
</reference>